<gene>
    <name evidence="2" type="ORF">MCOL2_04426</name>
</gene>
<proteinExistence type="predicted"/>
<comment type="caution">
    <text evidence="2">The sequence shown here is derived from an EMBL/GenBank/DDBJ whole genome shotgun (WGS) entry which is preliminary data.</text>
</comment>
<dbReference type="EMBL" id="AODM01000013">
    <property type="protein sequence ID" value="EUJ60895.1"/>
    <property type="molecule type" value="Genomic_DNA"/>
</dbReference>
<sequence>MLWFYFDFYGSVKKIELKGDCLWKKCQKFINIFFLSCLLMPITLFIFPPTFAIADGAKGASYLYEFGGLVDWLTVSSNVGNKSGFIEVFFYGNTGVTIHWFSVFYNFFMIFVFVYMVVFILSVCLKRTRNYHN</sequence>
<organism evidence="2 3">
    <name type="scientific">Listeria fleischmannii FSL S10-1203</name>
    <dbReference type="NCBI Taxonomy" id="1265822"/>
    <lineage>
        <taxon>Bacteria</taxon>
        <taxon>Bacillati</taxon>
        <taxon>Bacillota</taxon>
        <taxon>Bacilli</taxon>
        <taxon>Bacillales</taxon>
        <taxon>Listeriaceae</taxon>
        <taxon>Listeria</taxon>
    </lineage>
</organism>
<accession>W7DQW6</accession>
<feature type="transmembrane region" description="Helical" evidence="1">
    <location>
        <begin position="103"/>
        <end position="125"/>
    </location>
</feature>
<evidence type="ECO:0000256" key="1">
    <source>
        <dbReference type="SAM" id="Phobius"/>
    </source>
</evidence>
<evidence type="ECO:0000313" key="3">
    <source>
        <dbReference type="Proteomes" id="UP000019241"/>
    </source>
</evidence>
<keyword evidence="1" id="KW-0812">Transmembrane</keyword>
<evidence type="ECO:0000313" key="2">
    <source>
        <dbReference type="EMBL" id="EUJ60895.1"/>
    </source>
</evidence>
<reference evidence="2 3" key="1">
    <citation type="submission" date="2012-12" db="EMBL/GenBank/DDBJ databases">
        <title>Novel taxa of Listeriaceae from agricultural environments in the United States.</title>
        <authorList>
            <person name="den Bakker H.C."/>
            <person name="Allred A."/>
            <person name="Warchocki S."/>
            <person name="Wright E.M."/>
            <person name="Burrell A."/>
            <person name="Nightingale K.K."/>
            <person name="Kephart D."/>
            <person name="Wiedmann M."/>
        </authorList>
    </citation>
    <scope>NUCLEOTIDE SEQUENCE [LARGE SCALE GENOMIC DNA]</scope>
    <source>
        <strain evidence="2 3">FSL S10-1203</strain>
    </source>
</reference>
<dbReference type="AlphaFoldDB" id="W7DQW6"/>
<protein>
    <submittedName>
        <fullName evidence="2">Uncharacterized protein</fullName>
    </submittedName>
</protein>
<name>W7DQW6_9LIST</name>
<dbReference type="Proteomes" id="UP000019241">
    <property type="component" value="Unassembled WGS sequence"/>
</dbReference>
<keyword evidence="1" id="KW-0472">Membrane</keyword>
<feature type="transmembrane region" description="Helical" evidence="1">
    <location>
        <begin position="32"/>
        <end position="54"/>
    </location>
</feature>
<keyword evidence="1" id="KW-1133">Transmembrane helix</keyword>